<reference evidence="3" key="1">
    <citation type="submission" date="2017-05" db="EMBL/GenBank/DDBJ databases">
        <authorList>
            <person name="Macchi M."/>
            <person name="Festa S."/>
            <person name="Coppotelli B.M."/>
            <person name="Morelli I.S."/>
        </authorList>
    </citation>
    <scope>NUCLEOTIDE SEQUENCE [LARGE SCALE GENOMIC DNA]</scope>
    <source>
        <strain evidence="3">I</strain>
    </source>
</reference>
<dbReference type="AlphaFoldDB" id="A0A211ZFR8"/>
<dbReference type="SUPFAM" id="SSF53335">
    <property type="entry name" value="S-adenosyl-L-methionine-dependent methyltransferases"/>
    <property type="match status" value="1"/>
</dbReference>
<dbReference type="PANTHER" id="PTHR43861">
    <property type="entry name" value="TRANS-ACONITATE 2-METHYLTRANSFERASE-RELATED"/>
    <property type="match status" value="1"/>
</dbReference>
<evidence type="ECO:0000313" key="3">
    <source>
        <dbReference type="Proteomes" id="UP000196655"/>
    </source>
</evidence>
<protein>
    <recommendedName>
        <fullName evidence="1">C-methyltransferase domain-containing protein</fullName>
    </recommendedName>
</protein>
<dbReference type="Pfam" id="PF13489">
    <property type="entry name" value="Methyltransf_23"/>
    <property type="match status" value="1"/>
</dbReference>
<organism evidence="2 3">
    <name type="scientific">Inquilinus limosus</name>
    <dbReference type="NCBI Taxonomy" id="171674"/>
    <lineage>
        <taxon>Bacteria</taxon>
        <taxon>Pseudomonadati</taxon>
        <taxon>Pseudomonadota</taxon>
        <taxon>Alphaproteobacteria</taxon>
        <taxon>Rhodospirillales</taxon>
        <taxon>Rhodospirillaceae</taxon>
        <taxon>Inquilinus</taxon>
    </lineage>
</organism>
<dbReference type="Gene3D" id="3.40.50.720">
    <property type="entry name" value="NAD(P)-binding Rossmann-like Domain"/>
    <property type="match status" value="1"/>
</dbReference>
<dbReference type="OrthoDB" id="9815644at2"/>
<sequence length="399" mass="44213">MNKTIDRCPHCGGSELEVLVEIETYNYLIRPTEFESIWRTVPMTVGLCHSCGTSMQLLPPNREALDEIYSRYYGSYPTFASDAEMDERHREFLEFLVASGVPMTGHALEIGSYDGRFLARLQDAGMSVHGCDPNEAAAAEAERAFGIKTTLDYFTPDTFPADSFDFVSNRLVLEHVTEPDVFLGGLRKVTRENGFVCIEVPDCGIVMAEGAPFWMYEHPNYFTASSLLRAMRRHGFDGTVTSHKGILRAVCRKTAHATLPTDDVAVDVALAHEFRRKYRDYVAHYDAVLAEIRRQGLPMAVYGIGNYFTNLISSTSLDPSEITAIYDGNPKKWNIEIEGLGLPIQSPDTVNEGGPGVVLLASASYQGMLDRIAPYMERGGKALLPFPTPALYQRPAVAA</sequence>
<comment type="caution">
    <text evidence="2">The sequence shown here is derived from an EMBL/GenBank/DDBJ whole genome shotgun (WGS) entry which is preliminary data.</text>
</comment>
<dbReference type="Gene3D" id="3.40.50.150">
    <property type="entry name" value="Vaccinia Virus protein VP39"/>
    <property type="match status" value="1"/>
</dbReference>
<evidence type="ECO:0000259" key="1">
    <source>
        <dbReference type="Pfam" id="PF08484"/>
    </source>
</evidence>
<gene>
    <name evidence="2" type="ORF">BWR60_26590</name>
</gene>
<dbReference type="RefSeq" id="WP_088154671.1">
    <property type="nucleotide sequence ID" value="NZ_NHON01000069.1"/>
</dbReference>
<accession>A0A211ZFR8</accession>
<feature type="domain" description="C-methyltransferase" evidence="1">
    <location>
        <begin position="271"/>
        <end position="387"/>
    </location>
</feature>
<evidence type="ECO:0000313" key="2">
    <source>
        <dbReference type="EMBL" id="OWJ64085.1"/>
    </source>
</evidence>
<keyword evidence="3" id="KW-1185">Reference proteome</keyword>
<dbReference type="InterPro" id="IPR013691">
    <property type="entry name" value="MeTrfase_14"/>
</dbReference>
<dbReference type="Proteomes" id="UP000196655">
    <property type="component" value="Unassembled WGS sequence"/>
</dbReference>
<name>A0A211ZFR8_9PROT</name>
<dbReference type="EMBL" id="NHON01000069">
    <property type="protein sequence ID" value="OWJ64085.1"/>
    <property type="molecule type" value="Genomic_DNA"/>
</dbReference>
<dbReference type="Pfam" id="PF08484">
    <property type="entry name" value="Methyltransf_14"/>
    <property type="match status" value="1"/>
</dbReference>
<dbReference type="InterPro" id="IPR029063">
    <property type="entry name" value="SAM-dependent_MTases_sf"/>
</dbReference>
<dbReference type="PANTHER" id="PTHR43861:SF5">
    <property type="entry name" value="BLL5978 PROTEIN"/>
    <property type="match status" value="1"/>
</dbReference>
<proteinExistence type="predicted"/>